<sequence>MSVADIVFLNAVSGVALPPPSRQIHHLELTGGEPDRVLLAHYEAVLSRMITTVDDDTNGFRNILLPMILTDTTHIAGKALLHAVLALSAFYLGHLGQALNQKVKAIKYLSQSCKASDADSSSRMIQLAACMLLCVYEVFDASEGNWRVHLMGAKSLLLELSRSNPAYPVSHDSSFLTSWVYYHDTLAGFSNPLLCQVNPSCSQALIPRVHNEGRTAIVGLLGCSLELMDIISTVNNLACHQLTTNESPDSHILQDLFHRLETIQQKLISPQPWITNQKVVQQTAELYRLGALLYIHIQFLWTGRASLELYALVQRSLAVIADMSNCTSPWPVFLVAIASSRDETQKAAILEIIHRMEERRRIDNITYMRRMVEQYWKQTELHPDRPPVDWRSMILEISFLPSFI</sequence>
<protein>
    <recommendedName>
        <fullName evidence="5">Fungal-specific transcription factor domain-containing protein</fullName>
    </recommendedName>
</protein>
<evidence type="ECO:0000313" key="4">
    <source>
        <dbReference type="Proteomes" id="UP001220324"/>
    </source>
</evidence>
<keyword evidence="4" id="KW-1185">Reference proteome</keyword>
<accession>A0AAD6D5F9</accession>
<reference evidence="3 4" key="1">
    <citation type="journal article" date="2023" name="IMA Fungus">
        <title>Comparative genomic study of the Penicillium genus elucidates a diverse pangenome and 15 lateral gene transfer events.</title>
        <authorList>
            <person name="Petersen C."/>
            <person name="Sorensen T."/>
            <person name="Nielsen M.R."/>
            <person name="Sondergaard T.E."/>
            <person name="Sorensen J.L."/>
            <person name="Fitzpatrick D.A."/>
            <person name="Frisvad J.C."/>
            <person name="Nielsen K.L."/>
        </authorList>
    </citation>
    <scope>NUCLEOTIDE SEQUENCE [LARGE SCALE GENOMIC DNA]</scope>
    <source>
        <strain evidence="3 4">IBT 35679</strain>
    </source>
</reference>
<dbReference type="Pfam" id="PF11951">
    <property type="entry name" value="Fungal_trans_2"/>
    <property type="match status" value="1"/>
</dbReference>
<comment type="caution">
    <text evidence="3">The sequence shown here is derived from an EMBL/GenBank/DDBJ whole genome shotgun (WGS) entry which is preliminary data.</text>
</comment>
<gene>
    <name evidence="3" type="ORF">N7494_000197</name>
</gene>
<dbReference type="AlphaFoldDB" id="A0AAD6D5F9"/>
<evidence type="ECO:0000313" key="3">
    <source>
        <dbReference type="EMBL" id="KAJ5556282.1"/>
    </source>
</evidence>
<keyword evidence="2" id="KW-0539">Nucleus</keyword>
<organism evidence="3 4">
    <name type="scientific">Penicillium frequentans</name>
    <dbReference type="NCBI Taxonomy" id="3151616"/>
    <lineage>
        <taxon>Eukaryota</taxon>
        <taxon>Fungi</taxon>
        <taxon>Dikarya</taxon>
        <taxon>Ascomycota</taxon>
        <taxon>Pezizomycotina</taxon>
        <taxon>Eurotiomycetes</taxon>
        <taxon>Eurotiomycetidae</taxon>
        <taxon>Eurotiales</taxon>
        <taxon>Aspergillaceae</taxon>
        <taxon>Penicillium</taxon>
    </lineage>
</organism>
<dbReference type="GO" id="GO:0003700">
    <property type="term" value="F:DNA-binding transcription factor activity"/>
    <property type="evidence" value="ECO:0007669"/>
    <property type="project" value="TreeGrafter"/>
</dbReference>
<evidence type="ECO:0000256" key="2">
    <source>
        <dbReference type="ARBA" id="ARBA00023242"/>
    </source>
</evidence>
<dbReference type="PANTHER" id="PTHR37534:SF49">
    <property type="entry name" value="LYSINE BIOSYNTHESIS REGULATORY PROTEIN LYS14"/>
    <property type="match status" value="1"/>
</dbReference>
<dbReference type="GO" id="GO:0000976">
    <property type="term" value="F:transcription cis-regulatory region binding"/>
    <property type="evidence" value="ECO:0007669"/>
    <property type="project" value="TreeGrafter"/>
</dbReference>
<comment type="subcellular location">
    <subcellularLocation>
        <location evidence="1">Nucleus</location>
    </subcellularLocation>
</comment>
<dbReference type="InterPro" id="IPR021858">
    <property type="entry name" value="Fun_TF"/>
</dbReference>
<dbReference type="EMBL" id="JAQIZZ010000001">
    <property type="protein sequence ID" value="KAJ5556282.1"/>
    <property type="molecule type" value="Genomic_DNA"/>
</dbReference>
<dbReference type="PANTHER" id="PTHR37534">
    <property type="entry name" value="TRANSCRIPTIONAL ACTIVATOR PROTEIN UGA3"/>
    <property type="match status" value="1"/>
</dbReference>
<evidence type="ECO:0008006" key="5">
    <source>
        <dbReference type="Google" id="ProtNLM"/>
    </source>
</evidence>
<dbReference type="GO" id="GO:0045944">
    <property type="term" value="P:positive regulation of transcription by RNA polymerase II"/>
    <property type="evidence" value="ECO:0007669"/>
    <property type="project" value="TreeGrafter"/>
</dbReference>
<name>A0AAD6D5F9_9EURO</name>
<dbReference type="GO" id="GO:0005634">
    <property type="term" value="C:nucleus"/>
    <property type="evidence" value="ECO:0007669"/>
    <property type="project" value="UniProtKB-SubCell"/>
</dbReference>
<proteinExistence type="predicted"/>
<evidence type="ECO:0000256" key="1">
    <source>
        <dbReference type="ARBA" id="ARBA00004123"/>
    </source>
</evidence>
<dbReference type="Proteomes" id="UP001220324">
    <property type="component" value="Unassembled WGS sequence"/>
</dbReference>